<reference evidence="2 3" key="1">
    <citation type="journal article" date="2014" name="Nature">
        <title>The genomic substrate for adaptive radiation in African cichlid fish.</title>
        <authorList>
            <person name="Brawand D."/>
            <person name="Wagner C.E."/>
            <person name="Li Y.I."/>
            <person name="Malinsky M."/>
            <person name="Keller I."/>
            <person name="Fan S."/>
            <person name="Simakov O."/>
            <person name="Ng A.Y."/>
            <person name="Lim Z.W."/>
            <person name="Bezault E."/>
            <person name="Turner-Maier J."/>
            <person name="Johnson J."/>
            <person name="Alcazar R."/>
            <person name="Noh H.J."/>
            <person name="Russell P."/>
            <person name="Aken B."/>
            <person name="Alfoldi J."/>
            <person name="Amemiya C."/>
            <person name="Azzouzi N."/>
            <person name="Baroiller J.F."/>
            <person name="Barloy-Hubler F."/>
            <person name="Berlin A."/>
            <person name="Bloomquist R."/>
            <person name="Carleton K.L."/>
            <person name="Conte M.A."/>
            <person name="D'Cotta H."/>
            <person name="Eshel O."/>
            <person name="Gaffney L."/>
            <person name="Galibert F."/>
            <person name="Gante H.F."/>
            <person name="Gnerre S."/>
            <person name="Greuter L."/>
            <person name="Guyon R."/>
            <person name="Haddad N.S."/>
            <person name="Haerty W."/>
            <person name="Harris R.M."/>
            <person name="Hofmann H.A."/>
            <person name="Hourlier T."/>
            <person name="Hulata G."/>
            <person name="Jaffe D.B."/>
            <person name="Lara M."/>
            <person name="Lee A.P."/>
            <person name="MacCallum I."/>
            <person name="Mwaiko S."/>
            <person name="Nikaido M."/>
            <person name="Nishihara H."/>
            <person name="Ozouf-Costaz C."/>
            <person name="Penman D.J."/>
            <person name="Przybylski D."/>
            <person name="Rakotomanga M."/>
            <person name="Renn S.C.P."/>
            <person name="Ribeiro F.J."/>
            <person name="Ron M."/>
            <person name="Salzburger W."/>
            <person name="Sanchez-Pulido L."/>
            <person name="Santos M.E."/>
            <person name="Searle S."/>
            <person name="Sharpe T."/>
            <person name="Swofford R."/>
            <person name="Tan F.J."/>
            <person name="Williams L."/>
            <person name="Young S."/>
            <person name="Yin S."/>
            <person name="Okada N."/>
            <person name="Kocher T.D."/>
            <person name="Miska E.A."/>
            <person name="Lander E.S."/>
            <person name="Venkatesh B."/>
            <person name="Fernald R.D."/>
            <person name="Meyer A."/>
            <person name="Ponting C.P."/>
            <person name="Streelman J.T."/>
            <person name="Lindblad-Toh K."/>
            <person name="Seehausen O."/>
            <person name="Di Palma F."/>
        </authorList>
    </citation>
    <scope>NUCLEOTIDE SEQUENCE</scope>
</reference>
<sequence>MILSTVYNKILKIIDLHKAGMSKLFDEKLITLERNQMSINYSCKAHKVPLLKKARAMVHLKLASEHLQGLGESAVVNPKCSVWGKRNADYDPKNTIPTAKHRGGSIMLWGCFSTKGTGRLHHIEGLMGGALYDKILDENFLSLAGTLKMGHG</sequence>
<dbReference type="Ensembl" id="ENSMZET00005013342.1">
    <property type="protein sequence ID" value="ENSMZEP00005012896.1"/>
    <property type="gene ID" value="ENSMZEG00005009687.1"/>
</dbReference>
<proteinExistence type="predicted"/>
<evidence type="ECO:0000313" key="2">
    <source>
        <dbReference type="Ensembl" id="ENSMZEP00005023852.1"/>
    </source>
</evidence>
<organism evidence="1 3">
    <name type="scientific">Maylandia zebra</name>
    <name type="common">zebra mbuna</name>
    <dbReference type="NCBI Taxonomy" id="106582"/>
    <lineage>
        <taxon>Eukaryota</taxon>
        <taxon>Metazoa</taxon>
        <taxon>Chordata</taxon>
        <taxon>Craniata</taxon>
        <taxon>Vertebrata</taxon>
        <taxon>Euteleostomi</taxon>
        <taxon>Actinopterygii</taxon>
        <taxon>Neopterygii</taxon>
        <taxon>Teleostei</taxon>
        <taxon>Neoteleostei</taxon>
        <taxon>Acanthomorphata</taxon>
        <taxon>Ovalentaria</taxon>
        <taxon>Cichlomorphae</taxon>
        <taxon>Cichliformes</taxon>
        <taxon>Cichlidae</taxon>
        <taxon>African cichlids</taxon>
        <taxon>Pseudocrenilabrinae</taxon>
        <taxon>Haplochromini</taxon>
        <taxon>Maylandia</taxon>
        <taxon>Maylandia zebra complex</taxon>
    </lineage>
</organism>
<dbReference type="STRING" id="106582.ENSMZEP00005012896"/>
<evidence type="ECO:0000313" key="3">
    <source>
        <dbReference type="Proteomes" id="UP000265160"/>
    </source>
</evidence>
<keyword evidence="3" id="KW-1185">Reference proteome</keyword>
<dbReference type="GO" id="GO:0003676">
    <property type="term" value="F:nucleic acid binding"/>
    <property type="evidence" value="ECO:0007669"/>
    <property type="project" value="InterPro"/>
</dbReference>
<dbReference type="AlphaFoldDB" id="A0A3P9BTF0"/>
<evidence type="ECO:0000313" key="1">
    <source>
        <dbReference type="Ensembl" id="ENSMZEP00005012896.1"/>
    </source>
</evidence>
<dbReference type="Proteomes" id="UP000265160">
    <property type="component" value="LG7"/>
</dbReference>
<dbReference type="InterPro" id="IPR036397">
    <property type="entry name" value="RNaseH_sf"/>
</dbReference>
<accession>A0A3P9BTF0</accession>
<dbReference type="Ensembl" id="ENSMZET00005024636.1">
    <property type="protein sequence ID" value="ENSMZEP00005023852.1"/>
    <property type="gene ID" value="ENSMZEG00005017848.1"/>
</dbReference>
<reference evidence="1" key="2">
    <citation type="submission" date="2025-05" db="UniProtKB">
        <authorList>
            <consortium name="Ensembl"/>
        </authorList>
    </citation>
    <scope>IDENTIFICATION</scope>
</reference>
<dbReference type="GeneTree" id="ENSGT01110000268333"/>
<name>A0A3P9BTF0_9CICH</name>
<dbReference type="Gene3D" id="3.30.420.10">
    <property type="entry name" value="Ribonuclease H-like superfamily/Ribonuclease H"/>
    <property type="match status" value="1"/>
</dbReference>
<protein>
    <submittedName>
        <fullName evidence="1">Uncharacterized protein</fullName>
    </submittedName>
</protein>